<feature type="region of interest" description="Disordered" evidence="12">
    <location>
        <begin position="149"/>
        <end position="168"/>
    </location>
</feature>
<sequence>MTAVAGIARIARLLRPPSAEWQRRAACKTADFALFFPANKEQQEDRERRERKAKAICAQCPVRAECLNYALSRPEKYGTWGGLNEEERKNERRRLFRRSRTDAMSEHDWALYTDSVQLIEIRGLPLAEAAAHLGVDVITLRRVRRQGIQQAEDAAPIPSKNLAPTSRT</sequence>
<organism evidence="14 15">
    <name type="scientific">Streptosporangium jomthongense</name>
    <dbReference type="NCBI Taxonomy" id="1193683"/>
    <lineage>
        <taxon>Bacteria</taxon>
        <taxon>Bacillati</taxon>
        <taxon>Actinomycetota</taxon>
        <taxon>Actinomycetes</taxon>
        <taxon>Streptosporangiales</taxon>
        <taxon>Streptosporangiaceae</taxon>
        <taxon>Streptosporangium</taxon>
    </lineage>
</organism>
<evidence type="ECO:0000256" key="7">
    <source>
        <dbReference type="ARBA" id="ARBA00023015"/>
    </source>
</evidence>
<evidence type="ECO:0000256" key="3">
    <source>
        <dbReference type="ARBA" id="ARBA00022485"/>
    </source>
</evidence>
<comment type="subcellular location">
    <subcellularLocation>
        <location evidence="1 11">Cytoplasm</location>
    </subcellularLocation>
</comment>
<feature type="binding site" evidence="11">
    <location>
        <position position="66"/>
    </location>
    <ligand>
        <name>[4Fe-4S] cluster</name>
        <dbReference type="ChEBI" id="CHEBI:49883"/>
    </ligand>
</feature>
<comment type="caution">
    <text evidence="14">The sequence shown here is derived from an EMBL/GenBank/DDBJ whole genome shotgun (WGS) entry which is preliminary data.</text>
</comment>
<evidence type="ECO:0000313" key="15">
    <source>
        <dbReference type="Proteomes" id="UP001595698"/>
    </source>
</evidence>
<keyword evidence="3 11" id="KW-0004">4Fe-4S</keyword>
<comment type="function">
    <text evidence="11">Acts as a transcriptional regulator. Probably redox-responsive. The apo- but not holo-form probably binds DNA.</text>
</comment>
<evidence type="ECO:0000259" key="13">
    <source>
        <dbReference type="PROSITE" id="PS51674"/>
    </source>
</evidence>
<evidence type="ECO:0000256" key="5">
    <source>
        <dbReference type="ARBA" id="ARBA00023004"/>
    </source>
</evidence>
<evidence type="ECO:0000256" key="6">
    <source>
        <dbReference type="ARBA" id="ARBA00023014"/>
    </source>
</evidence>
<keyword evidence="7 11" id="KW-0805">Transcription regulation</keyword>
<comment type="PTM">
    <text evidence="11">Upon Fe-S cluster removal intramolecular disulfide bonds are formed.</text>
</comment>
<keyword evidence="11" id="KW-0963">Cytoplasm</keyword>
<feature type="binding site" evidence="11">
    <location>
        <position position="27"/>
    </location>
    <ligand>
        <name>[4Fe-4S] cluster</name>
        <dbReference type="ChEBI" id="CHEBI:49883"/>
    </ligand>
</feature>
<name>A0ABV8FD02_9ACTN</name>
<dbReference type="InterPro" id="IPR034768">
    <property type="entry name" value="4FE4S_WBL"/>
</dbReference>
<dbReference type="HAMAP" id="MF_01479">
    <property type="entry name" value="WhiB"/>
    <property type="match status" value="1"/>
</dbReference>
<dbReference type="EMBL" id="JBHSBC010000047">
    <property type="protein sequence ID" value="MFC3985474.1"/>
    <property type="molecule type" value="Genomic_DNA"/>
</dbReference>
<dbReference type="PANTHER" id="PTHR38839">
    <property type="entry name" value="TRANSCRIPTIONAL REGULATOR WHID-RELATED"/>
    <property type="match status" value="1"/>
</dbReference>
<protein>
    <recommendedName>
        <fullName evidence="11">Transcriptional regulator WhiB</fullName>
    </recommendedName>
</protein>
<evidence type="ECO:0000256" key="12">
    <source>
        <dbReference type="SAM" id="MobiDB-lite"/>
    </source>
</evidence>
<dbReference type="InterPro" id="IPR003482">
    <property type="entry name" value="Whib"/>
</dbReference>
<comment type="similarity">
    <text evidence="2 11">Belongs to the WhiB family.</text>
</comment>
<gene>
    <name evidence="11" type="primary">whiB</name>
    <name evidence="14" type="ORF">ACFOYY_35460</name>
</gene>
<accession>A0ABV8FD02</accession>
<evidence type="ECO:0000313" key="14">
    <source>
        <dbReference type="EMBL" id="MFC3985474.1"/>
    </source>
</evidence>
<evidence type="ECO:0000256" key="11">
    <source>
        <dbReference type="HAMAP-Rule" id="MF_01479"/>
    </source>
</evidence>
<dbReference type="Pfam" id="PF02467">
    <property type="entry name" value="Whib"/>
    <property type="match status" value="1"/>
</dbReference>
<keyword evidence="5 11" id="KW-0408">Iron</keyword>
<evidence type="ECO:0000256" key="4">
    <source>
        <dbReference type="ARBA" id="ARBA00022723"/>
    </source>
</evidence>
<keyword evidence="10 11" id="KW-0804">Transcription</keyword>
<dbReference type="PROSITE" id="PS51674">
    <property type="entry name" value="4FE4S_WBL"/>
    <property type="match status" value="1"/>
</dbReference>
<evidence type="ECO:0000256" key="9">
    <source>
        <dbReference type="ARBA" id="ARBA00023157"/>
    </source>
</evidence>
<proteinExistence type="inferred from homology"/>
<dbReference type="RefSeq" id="WP_386195579.1">
    <property type="nucleotide sequence ID" value="NZ_JBHSBC010000047.1"/>
</dbReference>
<feature type="binding site" evidence="11">
    <location>
        <position position="57"/>
    </location>
    <ligand>
        <name>[4Fe-4S] cluster</name>
        <dbReference type="ChEBI" id="CHEBI:49883"/>
    </ligand>
</feature>
<keyword evidence="15" id="KW-1185">Reference proteome</keyword>
<feature type="domain" description="4Fe-4S Wbl-type" evidence="13">
    <location>
        <begin position="26"/>
        <end position="90"/>
    </location>
</feature>
<comment type="PTM">
    <text evidence="11">The Fe-S cluster can be nitrosylated by nitric oxide (NO).</text>
</comment>
<keyword evidence="4 11" id="KW-0479">Metal-binding</keyword>
<keyword evidence="9 11" id="KW-1015">Disulfide bond</keyword>
<keyword evidence="8 11" id="KW-0238">DNA-binding</keyword>
<reference evidence="15" key="1">
    <citation type="journal article" date="2019" name="Int. J. Syst. Evol. Microbiol.">
        <title>The Global Catalogue of Microorganisms (GCM) 10K type strain sequencing project: providing services to taxonomists for standard genome sequencing and annotation.</title>
        <authorList>
            <consortium name="The Broad Institute Genomics Platform"/>
            <consortium name="The Broad Institute Genome Sequencing Center for Infectious Disease"/>
            <person name="Wu L."/>
            <person name="Ma J."/>
        </authorList>
    </citation>
    <scope>NUCLEOTIDE SEQUENCE [LARGE SCALE GENOMIC DNA]</scope>
    <source>
        <strain evidence="15">TBRC 7912</strain>
    </source>
</reference>
<evidence type="ECO:0000256" key="1">
    <source>
        <dbReference type="ARBA" id="ARBA00004496"/>
    </source>
</evidence>
<keyword evidence="6 11" id="KW-0411">Iron-sulfur</keyword>
<comment type="cofactor">
    <cofactor evidence="11">
        <name>[4Fe-4S] cluster</name>
        <dbReference type="ChEBI" id="CHEBI:49883"/>
    </cofactor>
    <text evidence="11">Binds 1 [4Fe-4S] cluster per subunit. Following nitrosylation of the [4Fe-4S] cluster binds 1 [4Fe-8(NO)] cluster per subunit.</text>
</comment>
<dbReference type="Proteomes" id="UP001595698">
    <property type="component" value="Unassembled WGS sequence"/>
</dbReference>
<evidence type="ECO:0000256" key="2">
    <source>
        <dbReference type="ARBA" id="ARBA00006597"/>
    </source>
</evidence>
<feature type="binding site" evidence="11">
    <location>
        <position position="60"/>
    </location>
    <ligand>
        <name>[4Fe-4S] cluster</name>
        <dbReference type="ChEBI" id="CHEBI:49883"/>
    </ligand>
</feature>
<evidence type="ECO:0000256" key="10">
    <source>
        <dbReference type="ARBA" id="ARBA00023163"/>
    </source>
</evidence>
<evidence type="ECO:0000256" key="8">
    <source>
        <dbReference type="ARBA" id="ARBA00023125"/>
    </source>
</evidence>